<feature type="chain" id="PRO_5047156566" description="DUF4397 domain-containing protein" evidence="1">
    <location>
        <begin position="19"/>
        <end position="262"/>
    </location>
</feature>
<name>A0ABZ0TW09_9SPHI</name>
<accession>A0ABZ0TW09</accession>
<reference evidence="2 3" key="1">
    <citation type="submission" date="2023-11" db="EMBL/GenBank/DDBJ databases">
        <title>Analysis of the Genomes of Mucilaginibacter gossypii cycad 4 and M. sabulilitoris SNA2: microbes with the potential for plant growth promotion.</title>
        <authorList>
            <person name="Hirsch A.M."/>
            <person name="Humm E."/>
            <person name="Rubbi M."/>
            <person name="Del Vecchio G."/>
            <person name="Ha S.M."/>
            <person name="Pellegrini M."/>
            <person name="Gunsalus R.P."/>
        </authorList>
    </citation>
    <scope>NUCLEOTIDE SEQUENCE [LARGE SCALE GENOMIC DNA]</scope>
    <source>
        <strain evidence="2 3">SNA2</strain>
    </source>
</reference>
<keyword evidence="3" id="KW-1185">Reference proteome</keyword>
<dbReference type="RefSeq" id="WP_321566148.1">
    <property type="nucleotide sequence ID" value="NZ_CP139558.1"/>
</dbReference>
<dbReference type="Proteomes" id="UP001324380">
    <property type="component" value="Chromosome"/>
</dbReference>
<dbReference type="PROSITE" id="PS51257">
    <property type="entry name" value="PROKAR_LIPOPROTEIN"/>
    <property type="match status" value="1"/>
</dbReference>
<evidence type="ECO:0000313" key="2">
    <source>
        <dbReference type="EMBL" id="WPU97062.1"/>
    </source>
</evidence>
<proteinExistence type="predicted"/>
<keyword evidence="1" id="KW-0732">Signal</keyword>
<evidence type="ECO:0000313" key="3">
    <source>
        <dbReference type="Proteomes" id="UP001324380"/>
    </source>
</evidence>
<feature type="signal peptide" evidence="1">
    <location>
        <begin position="1"/>
        <end position="18"/>
    </location>
</feature>
<gene>
    <name evidence="2" type="ORF">SNE25_16185</name>
</gene>
<organism evidence="2 3">
    <name type="scientific">Mucilaginibacter sabulilitoris</name>
    <dbReference type="NCBI Taxonomy" id="1173583"/>
    <lineage>
        <taxon>Bacteria</taxon>
        <taxon>Pseudomonadati</taxon>
        <taxon>Bacteroidota</taxon>
        <taxon>Sphingobacteriia</taxon>
        <taxon>Sphingobacteriales</taxon>
        <taxon>Sphingobacteriaceae</taxon>
        <taxon>Mucilaginibacter</taxon>
    </lineage>
</organism>
<evidence type="ECO:0008006" key="4">
    <source>
        <dbReference type="Google" id="ProtNLM"/>
    </source>
</evidence>
<evidence type="ECO:0000256" key="1">
    <source>
        <dbReference type="SAM" id="SignalP"/>
    </source>
</evidence>
<protein>
    <recommendedName>
        <fullName evidence="4">DUF4397 domain-containing protein</fullName>
    </recommendedName>
</protein>
<dbReference type="EMBL" id="CP139558">
    <property type="protein sequence ID" value="WPU97062.1"/>
    <property type="molecule type" value="Genomic_DNA"/>
</dbReference>
<sequence length="262" mass="28824">MKKLDLLFKLLTLLTFIAATGTSCQKGKDILGVSFGQLRISSVFSGNAAPLLVQVDGKVKDTLRVDKPNTNSAIILEAGKHKLVLINRTTKKALSTTTVTIAAAKTLSLPKFYYTGTAALFDDLTVKPTRDSMLVRIVTLDPALPDVMDLELSLYDYGSIYVPLATKKIKGVRKDRFSEFITLPNPAKLLPDVDASFILYAIEGYDSNNKNKKVMSIENGTNSYILLNNFQYFVPNAVVSMGIGPYNQGVQEPFTIFERIAK</sequence>